<evidence type="ECO:0000256" key="1">
    <source>
        <dbReference type="SAM" id="Phobius"/>
    </source>
</evidence>
<protein>
    <recommendedName>
        <fullName evidence="4">Integral membrane protein</fullName>
    </recommendedName>
</protein>
<evidence type="ECO:0000313" key="3">
    <source>
        <dbReference type="Proteomes" id="UP001232755"/>
    </source>
</evidence>
<feature type="transmembrane region" description="Helical" evidence="1">
    <location>
        <begin position="87"/>
        <end position="106"/>
    </location>
</feature>
<gene>
    <name evidence="2" type="ORF">QF034_000204</name>
</gene>
<evidence type="ECO:0000313" key="2">
    <source>
        <dbReference type="EMBL" id="MDQ0745973.1"/>
    </source>
</evidence>
<keyword evidence="1" id="KW-0812">Transmembrane</keyword>
<keyword evidence="1" id="KW-0472">Membrane</keyword>
<feature type="transmembrane region" description="Helical" evidence="1">
    <location>
        <begin position="25"/>
        <end position="45"/>
    </location>
</feature>
<dbReference type="EMBL" id="JAUSYP010000001">
    <property type="protein sequence ID" value="MDQ0745973.1"/>
    <property type="molecule type" value="Genomic_DNA"/>
</dbReference>
<comment type="caution">
    <text evidence="2">The sequence shown here is derived from an EMBL/GenBank/DDBJ whole genome shotgun (WGS) entry which is preliminary data.</text>
</comment>
<dbReference type="Proteomes" id="UP001232755">
    <property type="component" value="Unassembled WGS sequence"/>
</dbReference>
<accession>A0ABU0QEZ6</accession>
<organism evidence="2 3">
    <name type="scientific">Streptomyces africanus</name>
    <dbReference type="NCBI Taxonomy" id="231024"/>
    <lineage>
        <taxon>Bacteria</taxon>
        <taxon>Bacillati</taxon>
        <taxon>Actinomycetota</taxon>
        <taxon>Actinomycetes</taxon>
        <taxon>Kitasatosporales</taxon>
        <taxon>Streptomycetaceae</taxon>
        <taxon>Streptomyces</taxon>
    </lineage>
</organism>
<evidence type="ECO:0008006" key="4">
    <source>
        <dbReference type="Google" id="ProtNLM"/>
    </source>
</evidence>
<proteinExistence type="predicted"/>
<keyword evidence="1" id="KW-1133">Transmembrane helix</keyword>
<sequence length="160" mass="16998">MTVDGVTTTYERPSTSLRRSGLTGLLFRAAVTVHTVAAFGQPVFAGVYLTGEIGGLDWHARGADVVFSLGLLQAAVGAAAWARMRRWWPLAVSVLIVATETGQYMAGLSGLLWVHLPLGVMIIAALAVLSAAVWVRPLPNRAVARRAGDVGGPRREETHV</sequence>
<feature type="transmembrane region" description="Helical" evidence="1">
    <location>
        <begin position="65"/>
        <end position="82"/>
    </location>
</feature>
<name>A0ABU0QEZ6_9ACTN</name>
<keyword evidence="3" id="KW-1185">Reference proteome</keyword>
<reference evidence="2 3" key="1">
    <citation type="submission" date="2023-07" db="EMBL/GenBank/DDBJ databases">
        <title>Comparative genomics of wheat-associated soil bacteria to identify genetic determinants of phenazine resistance.</title>
        <authorList>
            <person name="Mouncey N."/>
        </authorList>
    </citation>
    <scope>NUCLEOTIDE SEQUENCE [LARGE SCALE GENOMIC DNA]</scope>
    <source>
        <strain evidence="2 3">B3I12</strain>
    </source>
</reference>
<feature type="transmembrane region" description="Helical" evidence="1">
    <location>
        <begin position="112"/>
        <end position="135"/>
    </location>
</feature>